<feature type="compositionally biased region" description="Basic and acidic residues" evidence="1">
    <location>
        <begin position="28"/>
        <end position="38"/>
    </location>
</feature>
<sequence length="342" mass="38203">MKNYYLLAVAFTALLFCSCQKEELKGRFPDNLGRDKESSSLPRDQAQLSKTRSVQYGALINAPSKKGSLDFQVNVANQLGISCLRSRVIVSDPGEVAILNSGYKVLLNFNSDYEGTPLPFVSNLAQYQTDLQQIISNFSALPVVAAIENEESNRMYHSGTAQEYINQLSVAIDVMHANGIKVTNGGITDAGLNYLVYQDFMNQGKYDSAEQFKKLVHVTPKNPNTQNRGRYVDTLLQAYAQMELDYVNFHWKAGSADMQALTEVIAYLKKRTGKPIISNELGQFDKDPNTLTALIQKCTDEDFPYIIWYSPDENAGKKDAPLQYSDASLTPSGIAYQRYPKH</sequence>
<dbReference type="OrthoDB" id="9801163at2"/>
<dbReference type="AlphaFoldDB" id="A0A4U3L2S7"/>
<gene>
    <name evidence="2" type="ORF">FC093_07845</name>
</gene>
<accession>A0A4U3L2S7</accession>
<dbReference type="PROSITE" id="PS51257">
    <property type="entry name" value="PROKAR_LIPOPROTEIN"/>
    <property type="match status" value="1"/>
</dbReference>
<dbReference type="InterPro" id="IPR017853">
    <property type="entry name" value="GH"/>
</dbReference>
<keyword evidence="3" id="KW-1185">Reference proteome</keyword>
<evidence type="ECO:0000313" key="3">
    <source>
        <dbReference type="Proteomes" id="UP000305848"/>
    </source>
</evidence>
<evidence type="ECO:0008006" key="4">
    <source>
        <dbReference type="Google" id="ProtNLM"/>
    </source>
</evidence>
<name>A0A4U3L2S7_9BACT</name>
<dbReference type="SUPFAM" id="SSF51445">
    <property type="entry name" value="(Trans)glycosidases"/>
    <property type="match status" value="1"/>
</dbReference>
<dbReference type="Gene3D" id="3.20.20.80">
    <property type="entry name" value="Glycosidases"/>
    <property type="match status" value="1"/>
</dbReference>
<protein>
    <recommendedName>
        <fullName evidence="4">Asl1-like glycosyl hydrolase catalytic domain-containing protein</fullName>
    </recommendedName>
</protein>
<dbReference type="RefSeq" id="WP_137261215.1">
    <property type="nucleotide sequence ID" value="NZ_SZQL01000005.1"/>
</dbReference>
<dbReference type="Proteomes" id="UP000305848">
    <property type="component" value="Unassembled WGS sequence"/>
</dbReference>
<feature type="region of interest" description="Disordered" evidence="1">
    <location>
        <begin position="28"/>
        <end position="47"/>
    </location>
</feature>
<reference evidence="2 3" key="1">
    <citation type="submission" date="2019-05" db="EMBL/GenBank/DDBJ databases">
        <title>Panacibacter sp. strain 17mud1-8 Genome sequencing and assembly.</title>
        <authorList>
            <person name="Chhetri G."/>
        </authorList>
    </citation>
    <scope>NUCLEOTIDE SEQUENCE [LARGE SCALE GENOMIC DNA]</scope>
    <source>
        <strain evidence="2 3">17mud1-8</strain>
    </source>
</reference>
<evidence type="ECO:0000256" key="1">
    <source>
        <dbReference type="SAM" id="MobiDB-lite"/>
    </source>
</evidence>
<evidence type="ECO:0000313" key="2">
    <source>
        <dbReference type="EMBL" id="TKK69220.1"/>
    </source>
</evidence>
<comment type="caution">
    <text evidence="2">The sequence shown here is derived from an EMBL/GenBank/DDBJ whole genome shotgun (WGS) entry which is preliminary data.</text>
</comment>
<organism evidence="2 3">
    <name type="scientific">Ilyomonas limi</name>
    <dbReference type="NCBI Taxonomy" id="2575867"/>
    <lineage>
        <taxon>Bacteria</taxon>
        <taxon>Pseudomonadati</taxon>
        <taxon>Bacteroidota</taxon>
        <taxon>Chitinophagia</taxon>
        <taxon>Chitinophagales</taxon>
        <taxon>Chitinophagaceae</taxon>
        <taxon>Ilyomonas</taxon>
    </lineage>
</organism>
<proteinExistence type="predicted"/>
<dbReference type="EMBL" id="SZQL01000005">
    <property type="protein sequence ID" value="TKK69220.1"/>
    <property type="molecule type" value="Genomic_DNA"/>
</dbReference>